<proteinExistence type="predicted"/>
<dbReference type="Pfam" id="PF12819">
    <property type="entry name" value="Malectin_like"/>
    <property type="match status" value="1"/>
</dbReference>
<evidence type="ECO:0000256" key="1">
    <source>
        <dbReference type="ARBA" id="ARBA00004167"/>
    </source>
</evidence>
<dbReference type="PANTHER" id="PTHR45631">
    <property type="entry name" value="OS07G0107800 PROTEIN-RELATED"/>
    <property type="match status" value="1"/>
</dbReference>
<gene>
    <name evidence="3" type="ORF">RJ640_015526</name>
</gene>
<sequence length="416" mass="47255">MGMVVSVVIGQWYGRMVEWCIIRDDTDLIAIVTNVAIDVCGSSRGNGHSYYDLRIDCGSLHEINVTNDGSVKWQPDGQFVKSGENKILTSNQSHTQMNTLRFFPNGTRNCYTLPFYLNDNLTTLFRAGFYYGNYDGLSKPPSFRLEIDGNLWANVTNSMSEEPIYYELLYKYNGRYATVCLVQTTDGQVPFISSLEGTLTYFDSYQFMDNKTALYLHSRINYGANESVQQRIGINEERFNRVWESREMSEYFNISRDPVPSWHLEYDNMAPWLVMAYAIQAQNISDSIQLSIDFSPRTSVQADFILYFADPICRNSDLPNVTRIVEIHIDNIQMGIMDVPKCYSDVRTSYSISMLRVPVVGSANVTISAAVGSTMPPILNAMEVFSRIDISKGGGHFLRFSALLVIFFHMLPVLLL</sequence>
<comment type="subcellular location">
    <subcellularLocation>
        <location evidence="1">Membrane</location>
        <topology evidence="1">Single-pass membrane protein</topology>
    </subcellularLocation>
</comment>
<dbReference type="GO" id="GO:0016020">
    <property type="term" value="C:membrane"/>
    <property type="evidence" value="ECO:0007669"/>
    <property type="project" value="UniProtKB-SubCell"/>
</dbReference>
<dbReference type="Proteomes" id="UP001187471">
    <property type="component" value="Unassembled WGS sequence"/>
</dbReference>
<protein>
    <recommendedName>
        <fullName evidence="2">Malectin-like domain-containing protein</fullName>
    </recommendedName>
</protein>
<dbReference type="AlphaFoldDB" id="A0AA88RIF6"/>
<evidence type="ECO:0000313" key="3">
    <source>
        <dbReference type="EMBL" id="KAK2989677.1"/>
    </source>
</evidence>
<name>A0AA88RIF6_9ASTE</name>
<evidence type="ECO:0000259" key="2">
    <source>
        <dbReference type="Pfam" id="PF12819"/>
    </source>
</evidence>
<accession>A0AA88RIF6</accession>
<dbReference type="InterPro" id="IPR024788">
    <property type="entry name" value="Malectin-like_Carb-bd_dom"/>
</dbReference>
<keyword evidence="4" id="KW-1185">Reference proteome</keyword>
<comment type="caution">
    <text evidence="3">The sequence shown here is derived from an EMBL/GenBank/DDBJ whole genome shotgun (WGS) entry which is preliminary data.</text>
</comment>
<dbReference type="PANTHER" id="PTHR45631:SF44">
    <property type="entry name" value="CARBOHYDRATE-BINDING PROTEIN OF THE ER PROTEIN"/>
    <property type="match status" value="1"/>
</dbReference>
<organism evidence="3 4">
    <name type="scientific">Escallonia rubra</name>
    <dbReference type="NCBI Taxonomy" id="112253"/>
    <lineage>
        <taxon>Eukaryota</taxon>
        <taxon>Viridiplantae</taxon>
        <taxon>Streptophyta</taxon>
        <taxon>Embryophyta</taxon>
        <taxon>Tracheophyta</taxon>
        <taxon>Spermatophyta</taxon>
        <taxon>Magnoliopsida</taxon>
        <taxon>eudicotyledons</taxon>
        <taxon>Gunneridae</taxon>
        <taxon>Pentapetalae</taxon>
        <taxon>asterids</taxon>
        <taxon>campanulids</taxon>
        <taxon>Escalloniales</taxon>
        <taxon>Escalloniaceae</taxon>
        <taxon>Escallonia</taxon>
    </lineage>
</organism>
<evidence type="ECO:0000313" key="4">
    <source>
        <dbReference type="Proteomes" id="UP001187471"/>
    </source>
</evidence>
<dbReference type="EMBL" id="JAVXUO010000715">
    <property type="protein sequence ID" value="KAK2989677.1"/>
    <property type="molecule type" value="Genomic_DNA"/>
</dbReference>
<feature type="domain" description="Malectin-like" evidence="2">
    <location>
        <begin position="55"/>
        <end position="386"/>
    </location>
</feature>
<reference evidence="3" key="1">
    <citation type="submission" date="2022-12" db="EMBL/GenBank/DDBJ databases">
        <title>Draft genome assemblies for two species of Escallonia (Escalloniales).</title>
        <authorList>
            <person name="Chanderbali A."/>
            <person name="Dervinis C."/>
            <person name="Anghel I."/>
            <person name="Soltis D."/>
            <person name="Soltis P."/>
            <person name="Zapata F."/>
        </authorList>
    </citation>
    <scope>NUCLEOTIDE SEQUENCE</scope>
    <source>
        <strain evidence="3">UCBG92.1500</strain>
        <tissue evidence="3">Leaf</tissue>
    </source>
</reference>